<sequence>MYKTRESYYNLLSILESKLQLVQYINLRIKFLPQVYI</sequence>
<protein>
    <submittedName>
        <fullName evidence="1">Uncharacterized protein</fullName>
    </submittedName>
</protein>
<organism evidence="1">
    <name type="scientific">Microplitis mediator bracovirus</name>
    <dbReference type="NCBI Taxonomy" id="1836595"/>
    <lineage>
        <taxon>Viruses</taxon>
        <taxon>Viruses incertae sedis</taxon>
        <taxon>Polydnaviriformidae</taxon>
        <taxon>Bracoviriform</taxon>
    </lineage>
</organism>
<accession>A0A2I6SGU9</accession>
<reference evidence="1" key="1">
    <citation type="submission" date="2017-10" db="EMBL/GenBank/DDBJ databases">
        <authorList>
            <person name="Banno H."/>
            <person name="Chua N.-H."/>
        </authorList>
    </citation>
    <scope>NUCLEOTIDE SEQUENCE</scope>
    <source>
        <strain evidence="1">HeBei</strain>
    </source>
</reference>
<gene>
    <name evidence="1" type="ORF">MmBV_CCP2</name>
</gene>
<evidence type="ECO:0000313" key="1">
    <source>
        <dbReference type="EMBL" id="AUO16794.1"/>
    </source>
</evidence>
<name>A0A2I6SGU9_9VIRU</name>
<proteinExistence type="predicted"/>
<dbReference type="EMBL" id="MG384806">
    <property type="protein sequence ID" value="AUO16794.1"/>
    <property type="molecule type" value="Genomic_DNA"/>
</dbReference>